<proteinExistence type="inferred from homology"/>
<evidence type="ECO:0000256" key="3">
    <source>
        <dbReference type="ARBA" id="ARBA00004892"/>
    </source>
</evidence>
<dbReference type="InterPro" id="IPR004628">
    <property type="entry name" value="Man_deHydtase"/>
</dbReference>
<comment type="caution">
    <text evidence="10">The sequence shown here is derived from an EMBL/GenBank/DDBJ whole genome shotgun (WGS) entry which is preliminary data.</text>
</comment>
<keyword evidence="6 9" id="KW-0408">Iron</keyword>
<dbReference type="NCBIfam" id="NF003027">
    <property type="entry name" value="PRK03906.1"/>
    <property type="match status" value="1"/>
</dbReference>
<comment type="function">
    <text evidence="2 9">Catalyzes the dehydration of D-mannonate.</text>
</comment>
<reference evidence="11" key="1">
    <citation type="journal article" date="2019" name="Int. J. Syst. Evol. Microbiol.">
        <title>The Global Catalogue of Microorganisms (GCM) 10K type strain sequencing project: providing services to taxonomists for standard genome sequencing and annotation.</title>
        <authorList>
            <consortium name="The Broad Institute Genomics Platform"/>
            <consortium name="The Broad Institute Genome Sequencing Center for Infectious Disease"/>
            <person name="Wu L."/>
            <person name="Ma J."/>
        </authorList>
    </citation>
    <scope>NUCLEOTIDE SEQUENCE [LARGE SCALE GENOMIC DNA]</scope>
    <source>
        <strain evidence="11">CCUG 66188</strain>
    </source>
</reference>
<dbReference type="InterPro" id="IPR036237">
    <property type="entry name" value="Xyl_isomerase-like_sf"/>
</dbReference>
<dbReference type="NCBIfam" id="TIGR00695">
    <property type="entry name" value="uxuA"/>
    <property type="match status" value="1"/>
</dbReference>
<evidence type="ECO:0000256" key="9">
    <source>
        <dbReference type="HAMAP-Rule" id="MF_00106"/>
    </source>
</evidence>
<evidence type="ECO:0000256" key="2">
    <source>
        <dbReference type="ARBA" id="ARBA00002713"/>
    </source>
</evidence>
<evidence type="ECO:0000256" key="5">
    <source>
        <dbReference type="ARBA" id="ARBA00012927"/>
    </source>
</evidence>
<evidence type="ECO:0000256" key="8">
    <source>
        <dbReference type="ARBA" id="ARBA00023239"/>
    </source>
</evidence>
<evidence type="ECO:0000313" key="11">
    <source>
        <dbReference type="Proteomes" id="UP001596023"/>
    </source>
</evidence>
<organism evidence="10 11">
    <name type="scientific">Dysgonomonas termitidis</name>
    <dbReference type="NCBI Taxonomy" id="1516126"/>
    <lineage>
        <taxon>Bacteria</taxon>
        <taxon>Pseudomonadati</taxon>
        <taxon>Bacteroidota</taxon>
        <taxon>Bacteroidia</taxon>
        <taxon>Bacteroidales</taxon>
        <taxon>Dysgonomonadaceae</taxon>
        <taxon>Dysgonomonas</taxon>
    </lineage>
</organism>
<dbReference type="SUPFAM" id="SSF51658">
    <property type="entry name" value="Xylose isomerase-like"/>
    <property type="match status" value="1"/>
</dbReference>
<dbReference type="RefSeq" id="WP_379999660.1">
    <property type="nucleotide sequence ID" value="NZ_JBHSGN010000121.1"/>
</dbReference>
<comment type="cofactor">
    <cofactor evidence="9">
        <name>Fe(2+)</name>
        <dbReference type="ChEBI" id="CHEBI:29033"/>
    </cofactor>
    <cofactor evidence="9">
        <name>Mn(2+)</name>
        <dbReference type="ChEBI" id="CHEBI:29035"/>
    </cofactor>
</comment>
<dbReference type="HAMAP" id="MF_00106">
    <property type="entry name" value="UxuA"/>
    <property type="match status" value="1"/>
</dbReference>
<evidence type="ECO:0000256" key="1">
    <source>
        <dbReference type="ARBA" id="ARBA00001794"/>
    </source>
</evidence>
<protein>
    <recommendedName>
        <fullName evidence="5 9">Mannonate dehydratase</fullName>
        <ecNumber evidence="5 9">4.2.1.8</ecNumber>
    </recommendedName>
    <alternativeName>
        <fullName evidence="9">D-mannonate hydro-lyase</fullName>
    </alternativeName>
</protein>
<dbReference type="PANTHER" id="PTHR30387:SF2">
    <property type="entry name" value="MANNONATE DEHYDRATASE"/>
    <property type="match status" value="1"/>
</dbReference>
<keyword evidence="7 9" id="KW-0464">Manganese</keyword>
<sequence length="402" mass="45893">MALEKTWRWFGANDSVTLSDLKQIGIEGIVTSLHHIPNGEIWTKEEIMKVKNEIESYGMRWSVVESLPVLEGIKTCSAGRGRLIDNYKESLRNLGECGIDTVCYNFMPVLDWARTDLHYKDKNGAESMLFDYCVFAAFDIYVLRRPMAAKDYPEDVREKAGALAANMSDEEKETLAHNIIVVTQGFINGTVSDVEDYKQLFLSYLEQYKYISPEQLRKNLSAFLSDIMPIAEEYGVNMCIHPDDPPFPLLGLPRIASTLEDFKWITGQYDSVMNGITFCTGSLSAREDNDMLKFIKELGSRIHFVHLRNTRRLGNKSFYESGHLEGSIDMYEVVKALLEEQKRRIQEGRKDIRMPFRPDHGLRILDDFSRKANPGYPLVGRMKGLAEICGLEMGIEKSKQVP</sequence>
<comment type="similarity">
    <text evidence="4 9">Belongs to the mannonate dehydratase family.</text>
</comment>
<dbReference type="Gene3D" id="3.20.20.150">
    <property type="entry name" value="Divalent-metal-dependent TIM barrel enzymes"/>
    <property type="match status" value="1"/>
</dbReference>
<evidence type="ECO:0000256" key="4">
    <source>
        <dbReference type="ARBA" id="ARBA00007389"/>
    </source>
</evidence>
<gene>
    <name evidence="9 10" type="primary">uxuA</name>
    <name evidence="10" type="ORF">ACFO6W_19825</name>
</gene>
<dbReference type="PANTHER" id="PTHR30387">
    <property type="entry name" value="MANNONATE DEHYDRATASE"/>
    <property type="match status" value="1"/>
</dbReference>
<dbReference type="EC" id="4.2.1.8" evidence="5 9"/>
<evidence type="ECO:0000313" key="10">
    <source>
        <dbReference type="EMBL" id="MFC4675941.1"/>
    </source>
</evidence>
<dbReference type="PIRSF" id="PIRSF016049">
    <property type="entry name" value="Man_dehyd"/>
    <property type="match status" value="1"/>
</dbReference>
<comment type="catalytic activity">
    <reaction evidence="1 9">
        <text>D-mannonate = 2-dehydro-3-deoxy-D-gluconate + H2O</text>
        <dbReference type="Rhea" id="RHEA:20097"/>
        <dbReference type="ChEBI" id="CHEBI:15377"/>
        <dbReference type="ChEBI" id="CHEBI:17767"/>
        <dbReference type="ChEBI" id="CHEBI:57990"/>
        <dbReference type="EC" id="4.2.1.8"/>
    </reaction>
</comment>
<dbReference type="Proteomes" id="UP001596023">
    <property type="component" value="Unassembled WGS sequence"/>
</dbReference>
<dbReference type="EMBL" id="JBHSGN010000121">
    <property type="protein sequence ID" value="MFC4675941.1"/>
    <property type="molecule type" value="Genomic_DNA"/>
</dbReference>
<comment type="pathway">
    <text evidence="3 9">Carbohydrate metabolism; pentose and glucuronate interconversion.</text>
</comment>
<dbReference type="Pfam" id="PF03786">
    <property type="entry name" value="UxuA"/>
    <property type="match status" value="1"/>
</dbReference>
<dbReference type="GO" id="GO:0008927">
    <property type="term" value="F:mannonate dehydratase activity"/>
    <property type="evidence" value="ECO:0007669"/>
    <property type="project" value="UniProtKB-EC"/>
</dbReference>
<keyword evidence="8 9" id="KW-0456">Lyase</keyword>
<name>A0ABV9L100_9BACT</name>
<accession>A0ABV9L100</accession>
<evidence type="ECO:0000256" key="6">
    <source>
        <dbReference type="ARBA" id="ARBA00023004"/>
    </source>
</evidence>
<evidence type="ECO:0000256" key="7">
    <source>
        <dbReference type="ARBA" id="ARBA00023211"/>
    </source>
</evidence>
<keyword evidence="11" id="KW-1185">Reference proteome</keyword>